<dbReference type="Proteomes" id="UP000410492">
    <property type="component" value="Unassembled WGS sequence"/>
</dbReference>
<reference evidence="1 2" key="1">
    <citation type="submission" date="2019-01" db="EMBL/GenBank/DDBJ databases">
        <authorList>
            <person name="Sayadi A."/>
        </authorList>
    </citation>
    <scope>NUCLEOTIDE SEQUENCE [LARGE SCALE GENOMIC DNA]</scope>
</reference>
<name>A0A653DDB4_CALMS</name>
<evidence type="ECO:0000313" key="2">
    <source>
        <dbReference type="Proteomes" id="UP000410492"/>
    </source>
</evidence>
<accession>A0A653DDB4</accession>
<dbReference type="AlphaFoldDB" id="A0A653DDB4"/>
<proteinExistence type="predicted"/>
<sequence>GFEFRRSPSFSDISCFAPAVAYFQIRPPSQEISFSPSSSCKISRTKEAPAIYLQIWKLK</sequence>
<feature type="non-terminal residue" evidence="1">
    <location>
        <position position="1"/>
    </location>
</feature>
<organism evidence="1 2">
    <name type="scientific">Callosobruchus maculatus</name>
    <name type="common">Southern cowpea weevil</name>
    <name type="synonym">Pulse bruchid</name>
    <dbReference type="NCBI Taxonomy" id="64391"/>
    <lineage>
        <taxon>Eukaryota</taxon>
        <taxon>Metazoa</taxon>
        <taxon>Ecdysozoa</taxon>
        <taxon>Arthropoda</taxon>
        <taxon>Hexapoda</taxon>
        <taxon>Insecta</taxon>
        <taxon>Pterygota</taxon>
        <taxon>Neoptera</taxon>
        <taxon>Endopterygota</taxon>
        <taxon>Coleoptera</taxon>
        <taxon>Polyphaga</taxon>
        <taxon>Cucujiformia</taxon>
        <taxon>Chrysomeloidea</taxon>
        <taxon>Chrysomelidae</taxon>
        <taxon>Bruchinae</taxon>
        <taxon>Bruchini</taxon>
        <taxon>Callosobruchus</taxon>
    </lineage>
</organism>
<evidence type="ECO:0000313" key="1">
    <source>
        <dbReference type="EMBL" id="VEN57347.1"/>
    </source>
</evidence>
<keyword evidence="2" id="KW-1185">Reference proteome</keyword>
<gene>
    <name evidence="1" type="ORF">CALMAC_LOCUS15993</name>
</gene>
<dbReference type="EMBL" id="CAACVG010011102">
    <property type="protein sequence ID" value="VEN57347.1"/>
    <property type="molecule type" value="Genomic_DNA"/>
</dbReference>
<protein>
    <submittedName>
        <fullName evidence="1">Uncharacterized protein</fullName>
    </submittedName>
</protein>